<feature type="compositionally biased region" description="Polar residues" evidence="1">
    <location>
        <begin position="70"/>
        <end position="80"/>
    </location>
</feature>
<feature type="compositionally biased region" description="Basic and acidic residues" evidence="1">
    <location>
        <begin position="16"/>
        <end position="45"/>
    </location>
</feature>
<name>A0A1I8BJ07_MELHA</name>
<reference evidence="3" key="1">
    <citation type="submission" date="2016-11" db="UniProtKB">
        <authorList>
            <consortium name="WormBaseParasite"/>
        </authorList>
    </citation>
    <scope>IDENTIFICATION</scope>
</reference>
<evidence type="ECO:0000313" key="2">
    <source>
        <dbReference type="Proteomes" id="UP000095281"/>
    </source>
</evidence>
<protein>
    <submittedName>
        <fullName evidence="3">Ovule protein</fullName>
    </submittedName>
</protein>
<accession>A0A1I8BJ07</accession>
<dbReference type="WBParaSite" id="MhA1_Contig2639.frz3.gene1">
    <property type="protein sequence ID" value="MhA1_Contig2639.frz3.gene1"/>
    <property type="gene ID" value="MhA1_Contig2639.frz3.gene1"/>
</dbReference>
<keyword evidence="2" id="KW-1185">Reference proteome</keyword>
<organism evidence="2 3">
    <name type="scientific">Meloidogyne hapla</name>
    <name type="common">Root-knot nematode worm</name>
    <dbReference type="NCBI Taxonomy" id="6305"/>
    <lineage>
        <taxon>Eukaryota</taxon>
        <taxon>Metazoa</taxon>
        <taxon>Ecdysozoa</taxon>
        <taxon>Nematoda</taxon>
        <taxon>Chromadorea</taxon>
        <taxon>Rhabditida</taxon>
        <taxon>Tylenchina</taxon>
        <taxon>Tylenchomorpha</taxon>
        <taxon>Tylenchoidea</taxon>
        <taxon>Meloidogynidae</taxon>
        <taxon>Meloidogyninae</taxon>
        <taxon>Meloidogyne</taxon>
    </lineage>
</organism>
<feature type="region of interest" description="Disordered" evidence="1">
    <location>
        <begin position="59"/>
        <end position="80"/>
    </location>
</feature>
<dbReference type="AlphaFoldDB" id="A0A1I8BJ07"/>
<sequence>SSLKRHKSDGYLIPTKELKQLKRTRSHDGNLKDSKSKKPKKATELKKVKNLIIQIDEKQNEKVKGKNSQKRQQMLKNGES</sequence>
<proteinExistence type="predicted"/>
<dbReference type="Proteomes" id="UP000095281">
    <property type="component" value="Unplaced"/>
</dbReference>
<evidence type="ECO:0000313" key="3">
    <source>
        <dbReference type="WBParaSite" id="MhA1_Contig2639.frz3.gene1"/>
    </source>
</evidence>
<evidence type="ECO:0000256" key="1">
    <source>
        <dbReference type="SAM" id="MobiDB-lite"/>
    </source>
</evidence>
<feature type="region of interest" description="Disordered" evidence="1">
    <location>
        <begin position="1"/>
        <end position="45"/>
    </location>
</feature>